<evidence type="ECO:0000313" key="1">
    <source>
        <dbReference type="EMBL" id="MBA5604169.1"/>
    </source>
</evidence>
<proteinExistence type="predicted"/>
<accession>A0A7W2EE06</accession>
<dbReference type="Proteomes" id="UP000566711">
    <property type="component" value="Unassembled WGS sequence"/>
</dbReference>
<protein>
    <submittedName>
        <fullName evidence="1">Uncharacterized protein</fullName>
    </submittedName>
</protein>
<dbReference type="EMBL" id="JACEZS010000001">
    <property type="protein sequence ID" value="MBA5604169.1"/>
    <property type="molecule type" value="Genomic_DNA"/>
</dbReference>
<comment type="caution">
    <text evidence="1">The sequence shown here is derived from an EMBL/GenBank/DDBJ whole genome shotgun (WGS) entry which is preliminary data.</text>
</comment>
<reference evidence="1 2" key="1">
    <citation type="submission" date="2020-07" db="EMBL/GenBank/DDBJ databases">
        <title>Novel species isolated from subtropical streams in China.</title>
        <authorList>
            <person name="Lu H."/>
        </authorList>
    </citation>
    <scope>NUCLEOTIDE SEQUENCE [LARGE SCALE GENOMIC DNA]</scope>
    <source>
        <strain evidence="1 2">FT3S</strain>
    </source>
</reference>
<keyword evidence="2" id="KW-1185">Reference proteome</keyword>
<organism evidence="1 2">
    <name type="scientific">Rugamonas fusca</name>
    <dbReference type="NCBI Taxonomy" id="2758568"/>
    <lineage>
        <taxon>Bacteria</taxon>
        <taxon>Pseudomonadati</taxon>
        <taxon>Pseudomonadota</taxon>
        <taxon>Betaproteobacteria</taxon>
        <taxon>Burkholderiales</taxon>
        <taxon>Oxalobacteraceae</taxon>
        <taxon>Telluria group</taxon>
        <taxon>Rugamonas</taxon>
    </lineage>
</organism>
<dbReference type="AlphaFoldDB" id="A0A7W2EE06"/>
<sequence>MQPELSTVSVPLSPNMARSPGLYHTIIRMLSANKIKVLKLVSTGFEEQWNSNANQVFNWRRLYQQGLLGAPPFAGAPAA</sequence>
<gene>
    <name evidence="1" type="ORF">H3H36_02175</name>
</gene>
<evidence type="ECO:0000313" key="2">
    <source>
        <dbReference type="Proteomes" id="UP000566711"/>
    </source>
</evidence>
<name>A0A7W2EE06_9BURK</name>